<dbReference type="AlphaFoldDB" id="A0A0R2AXZ7"/>
<feature type="region of interest" description="Disordered" evidence="1">
    <location>
        <begin position="155"/>
        <end position="206"/>
    </location>
</feature>
<sequence>MEINVQTYQNAIAEGNYEQVQKTVDPMDLKEQGLAQFMASLYESVQAATQKNQLIQATLEVTYKEPVLVSLETSVINLPMADYKKINNFLEVEEIVPVNLYLVITSQWVNVSGLRIDKMTDVASYLADFTVKNAEINDAIYEKLDFIEAEMSKPQPVAKEVPANKRKPATKRTTTKTAAAKKPAAKTTRKKAPAKKTATKKPAAKK</sequence>
<dbReference type="OrthoDB" id="2296476at2"/>
<feature type="compositionally biased region" description="Basic residues" evidence="1">
    <location>
        <begin position="183"/>
        <end position="206"/>
    </location>
</feature>
<gene>
    <name evidence="2" type="ORF">FC34_GL001826</name>
</gene>
<protein>
    <submittedName>
        <fullName evidence="2">Uncharacterized protein</fullName>
    </submittedName>
</protein>
<reference evidence="2 3" key="1">
    <citation type="journal article" date="2015" name="Genome Announc.">
        <title>Expanding the biotechnology potential of lactobacilli through comparative genomics of 213 strains and associated genera.</title>
        <authorList>
            <person name="Sun Z."/>
            <person name="Harris H.M."/>
            <person name="McCann A."/>
            <person name="Guo C."/>
            <person name="Argimon S."/>
            <person name="Zhang W."/>
            <person name="Yang X."/>
            <person name="Jeffery I.B."/>
            <person name="Cooney J.C."/>
            <person name="Kagawa T.F."/>
            <person name="Liu W."/>
            <person name="Song Y."/>
            <person name="Salvetti E."/>
            <person name="Wrobel A."/>
            <person name="Rasinkangas P."/>
            <person name="Parkhill J."/>
            <person name="Rea M.C."/>
            <person name="O'Sullivan O."/>
            <person name="Ritari J."/>
            <person name="Douillard F.P."/>
            <person name="Paul Ross R."/>
            <person name="Yang R."/>
            <person name="Briner A.E."/>
            <person name="Felis G.E."/>
            <person name="de Vos W.M."/>
            <person name="Barrangou R."/>
            <person name="Klaenhammer T.R."/>
            <person name="Caufield P.W."/>
            <person name="Cui Y."/>
            <person name="Zhang H."/>
            <person name="O'Toole P.W."/>
        </authorList>
    </citation>
    <scope>NUCLEOTIDE SEQUENCE [LARGE SCALE GENOMIC DNA]</scope>
    <source>
        <strain evidence="2 3">DSM 23927</strain>
    </source>
</reference>
<keyword evidence="3" id="KW-1185">Reference proteome</keyword>
<dbReference type="PATRIC" id="fig|1423727.3.peg.1851"/>
<dbReference type="RefSeq" id="WP_057895101.1">
    <property type="nucleotide sequence ID" value="NZ_AYZQ01000005.1"/>
</dbReference>
<dbReference type="Proteomes" id="UP000051672">
    <property type="component" value="Unassembled WGS sequence"/>
</dbReference>
<dbReference type="EMBL" id="AYZQ01000005">
    <property type="protein sequence ID" value="KRM71346.1"/>
    <property type="molecule type" value="Genomic_DNA"/>
</dbReference>
<evidence type="ECO:0000256" key="1">
    <source>
        <dbReference type="SAM" id="MobiDB-lite"/>
    </source>
</evidence>
<accession>A0A0R2AXZ7</accession>
<feature type="compositionally biased region" description="Basic residues" evidence="1">
    <location>
        <begin position="164"/>
        <end position="174"/>
    </location>
</feature>
<proteinExistence type="predicted"/>
<evidence type="ECO:0000313" key="3">
    <source>
        <dbReference type="Proteomes" id="UP000051672"/>
    </source>
</evidence>
<dbReference type="STRING" id="1423727.FC34_GL001826"/>
<comment type="caution">
    <text evidence="2">The sequence shown here is derived from an EMBL/GenBank/DDBJ whole genome shotgun (WGS) entry which is preliminary data.</text>
</comment>
<evidence type="ECO:0000313" key="2">
    <source>
        <dbReference type="EMBL" id="KRM71346.1"/>
    </source>
</evidence>
<organism evidence="2 3">
    <name type="scientific">Lacticaseibacillus brantae DSM 23927</name>
    <dbReference type="NCBI Taxonomy" id="1423727"/>
    <lineage>
        <taxon>Bacteria</taxon>
        <taxon>Bacillati</taxon>
        <taxon>Bacillota</taxon>
        <taxon>Bacilli</taxon>
        <taxon>Lactobacillales</taxon>
        <taxon>Lactobacillaceae</taxon>
        <taxon>Lacticaseibacillus</taxon>
    </lineage>
</organism>
<name>A0A0R2AXZ7_9LACO</name>